<feature type="non-terminal residue" evidence="1">
    <location>
        <position position="170"/>
    </location>
</feature>
<accession>A0A9P5XCU3</accession>
<sequence length="170" mass="19066">QAENTLFRVPSEYLVQESSVFFDMMTLPRPAVKDKGVDGEGATDANPIALPETITASSFRALLQILTPNSLGDTVANLSKDDWVTYLELSRMWNMATVRKVAIDSLLPFLEDDPALQWKLAKTYNIHDNWAQSALEKLIRRSQPLSTNEFESLDRCTLLGIAALRESCYP</sequence>
<gene>
    <name evidence="1" type="ORF">P691DRAFT_619170</name>
</gene>
<protein>
    <recommendedName>
        <fullName evidence="3">BTB domain-containing protein</fullName>
    </recommendedName>
</protein>
<evidence type="ECO:0000313" key="2">
    <source>
        <dbReference type="Proteomes" id="UP000807342"/>
    </source>
</evidence>
<feature type="non-terminal residue" evidence="1">
    <location>
        <position position="1"/>
    </location>
</feature>
<evidence type="ECO:0008006" key="3">
    <source>
        <dbReference type="Google" id="ProtNLM"/>
    </source>
</evidence>
<dbReference type="AlphaFoldDB" id="A0A9P5XCU3"/>
<keyword evidence="2" id="KW-1185">Reference proteome</keyword>
<dbReference type="OrthoDB" id="3199068at2759"/>
<dbReference type="EMBL" id="MU151187">
    <property type="protein sequence ID" value="KAF9447732.1"/>
    <property type="molecule type" value="Genomic_DNA"/>
</dbReference>
<organism evidence="1 2">
    <name type="scientific">Macrolepiota fuliginosa MF-IS2</name>
    <dbReference type="NCBI Taxonomy" id="1400762"/>
    <lineage>
        <taxon>Eukaryota</taxon>
        <taxon>Fungi</taxon>
        <taxon>Dikarya</taxon>
        <taxon>Basidiomycota</taxon>
        <taxon>Agaricomycotina</taxon>
        <taxon>Agaricomycetes</taxon>
        <taxon>Agaricomycetidae</taxon>
        <taxon>Agaricales</taxon>
        <taxon>Agaricineae</taxon>
        <taxon>Agaricaceae</taxon>
        <taxon>Macrolepiota</taxon>
    </lineage>
</organism>
<reference evidence="1" key="1">
    <citation type="submission" date="2020-11" db="EMBL/GenBank/DDBJ databases">
        <authorList>
            <consortium name="DOE Joint Genome Institute"/>
            <person name="Ahrendt S."/>
            <person name="Riley R."/>
            <person name="Andreopoulos W."/>
            <person name="Labutti K."/>
            <person name="Pangilinan J."/>
            <person name="Ruiz-Duenas F.J."/>
            <person name="Barrasa J.M."/>
            <person name="Sanchez-Garcia M."/>
            <person name="Camarero S."/>
            <person name="Miyauchi S."/>
            <person name="Serrano A."/>
            <person name="Linde D."/>
            <person name="Babiker R."/>
            <person name="Drula E."/>
            <person name="Ayuso-Fernandez I."/>
            <person name="Pacheco R."/>
            <person name="Padilla G."/>
            <person name="Ferreira P."/>
            <person name="Barriuso J."/>
            <person name="Kellner H."/>
            <person name="Castanera R."/>
            <person name="Alfaro M."/>
            <person name="Ramirez L."/>
            <person name="Pisabarro A.G."/>
            <person name="Kuo A."/>
            <person name="Tritt A."/>
            <person name="Lipzen A."/>
            <person name="He G."/>
            <person name="Yan M."/>
            <person name="Ng V."/>
            <person name="Cullen D."/>
            <person name="Martin F."/>
            <person name="Rosso M.-N."/>
            <person name="Henrissat B."/>
            <person name="Hibbett D."/>
            <person name="Martinez A.T."/>
            <person name="Grigoriev I.V."/>
        </authorList>
    </citation>
    <scope>NUCLEOTIDE SEQUENCE</scope>
    <source>
        <strain evidence="1">MF-IS2</strain>
    </source>
</reference>
<dbReference type="Proteomes" id="UP000807342">
    <property type="component" value="Unassembled WGS sequence"/>
</dbReference>
<evidence type="ECO:0000313" key="1">
    <source>
        <dbReference type="EMBL" id="KAF9447732.1"/>
    </source>
</evidence>
<proteinExistence type="predicted"/>
<name>A0A9P5XCU3_9AGAR</name>
<comment type="caution">
    <text evidence="1">The sequence shown here is derived from an EMBL/GenBank/DDBJ whole genome shotgun (WGS) entry which is preliminary data.</text>
</comment>